<keyword evidence="12" id="KW-0290">Folate-binding</keyword>
<keyword evidence="14" id="KW-0206">Cytoskeleton</keyword>
<evidence type="ECO:0000256" key="9">
    <source>
        <dbReference type="ARBA" id="ARBA00022490"/>
    </source>
</evidence>
<evidence type="ECO:0000256" key="15">
    <source>
        <dbReference type="ARBA" id="ARBA00023239"/>
    </source>
</evidence>
<dbReference type="GO" id="GO:0030412">
    <property type="term" value="F:formimidoyltetrahydrofolate cyclodeaminase activity"/>
    <property type="evidence" value="ECO:0007669"/>
    <property type="project" value="UniProtKB-EC"/>
</dbReference>
<evidence type="ECO:0000313" key="23">
    <source>
        <dbReference type="Proteomes" id="UP000779900"/>
    </source>
</evidence>
<evidence type="ECO:0000256" key="17">
    <source>
        <dbReference type="ARBA" id="ARBA00025506"/>
    </source>
</evidence>
<feature type="domain" description="Formiminotransferase C-terminal subdomain" evidence="20">
    <location>
        <begin position="182"/>
        <end position="296"/>
    </location>
</feature>
<dbReference type="InterPro" id="IPR007044">
    <property type="entry name" value="Cyclodeamin/CycHdrlase"/>
</dbReference>
<evidence type="ECO:0000256" key="2">
    <source>
        <dbReference type="ARBA" id="ARBA00004555"/>
    </source>
</evidence>
<evidence type="ECO:0000256" key="14">
    <source>
        <dbReference type="ARBA" id="ARBA00023212"/>
    </source>
</evidence>
<evidence type="ECO:0000256" key="3">
    <source>
        <dbReference type="ARBA" id="ARBA00005082"/>
    </source>
</evidence>
<evidence type="ECO:0000256" key="19">
    <source>
        <dbReference type="ARBA" id="ARBA00030029"/>
    </source>
</evidence>
<evidence type="ECO:0000256" key="8">
    <source>
        <dbReference type="ARBA" id="ARBA00017787"/>
    </source>
</evidence>
<comment type="caution">
    <text evidence="22">The sequence shown here is derived from an EMBL/GenBank/DDBJ whole genome shotgun (WGS) entry which is preliminary data.</text>
</comment>
<evidence type="ECO:0000313" key="22">
    <source>
        <dbReference type="EMBL" id="MBM3332400.1"/>
    </source>
</evidence>
<dbReference type="PANTHER" id="PTHR12234">
    <property type="entry name" value="FORMIMINOTRANSFERASE-CYCLODEAMINASE"/>
    <property type="match status" value="1"/>
</dbReference>
<dbReference type="GO" id="GO:0005542">
    <property type="term" value="F:folic acid binding"/>
    <property type="evidence" value="ECO:0007669"/>
    <property type="project" value="UniProtKB-KW"/>
</dbReference>
<dbReference type="InterPro" id="IPR037070">
    <property type="entry name" value="Formiminotransferase_C_sf"/>
</dbReference>
<dbReference type="GO" id="GO:0030409">
    <property type="term" value="F:glutamate formimidoyltransferase activity"/>
    <property type="evidence" value="ECO:0007669"/>
    <property type="project" value="UniProtKB-EC"/>
</dbReference>
<organism evidence="22 23">
    <name type="scientific">candidate division WOR-3 bacterium</name>
    <dbReference type="NCBI Taxonomy" id="2052148"/>
    <lineage>
        <taxon>Bacteria</taxon>
        <taxon>Bacteria division WOR-3</taxon>
    </lineage>
</organism>
<keyword evidence="10 22" id="KW-0808">Transferase</keyword>
<dbReference type="Pfam" id="PF02971">
    <property type="entry name" value="FTCD"/>
    <property type="match status" value="1"/>
</dbReference>
<dbReference type="InterPro" id="IPR037064">
    <property type="entry name" value="Formiminotransferase_N_sf"/>
</dbReference>
<reference evidence="22" key="1">
    <citation type="submission" date="2019-03" db="EMBL/GenBank/DDBJ databases">
        <title>Lake Tanganyika Metagenome-Assembled Genomes (MAGs).</title>
        <authorList>
            <person name="Tran P."/>
        </authorList>
    </citation>
    <scope>NUCLEOTIDE SEQUENCE</scope>
    <source>
        <strain evidence="22">K_DeepCast_150m_m2_040</strain>
    </source>
</reference>
<evidence type="ECO:0000256" key="7">
    <source>
        <dbReference type="ARBA" id="ARBA00012998"/>
    </source>
</evidence>
<dbReference type="SMART" id="SM01221">
    <property type="entry name" value="FTCD"/>
    <property type="match status" value="1"/>
</dbReference>
<comment type="subunit">
    <text evidence="18">Homooctamer, including four polyglutamate binding sites. The subunits are arranged as a tetramer of dimers, and form a planar ring-shaped structure.</text>
</comment>
<evidence type="ECO:0000256" key="1">
    <source>
        <dbReference type="ARBA" id="ARBA00004114"/>
    </source>
</evidence>
<dbReference type="EMBL" id="VGIR01000083">
    <property type="protein sequence ID" value="MBM3332400.1"/>
    <property type="molecule type" value="Genomic_DNA"/>
</dbReference>
<evidence type="ECO:0000256" key="18">
    <source>
        <dbReference type="ARBA" id="ARBA00025915"/>
    </source>
</evidence>
<evidence type="ECO:0000256" key="10">
    <source>
        <dbReference type="ARBA" id="ARBA00022679"/>
    </source>
</evidence>
<dbReference type="InterPro" id="IPR004227">
    <property type="entry name" value="Formiminotransferase_cat"/>
</dbReference>
<dbReference type="InterPro" id="IPR012886">
    <property type="entry name" value="Formiminotransferase_N"/>
</dbReference>
<evidence type="ECO:0000256" key="11">
    <source>
        <dbReference type="ARBA" id="ARBA00022808"/>
    </source>
</evidence>
<evidence type="ECO:0000256" key="6">
    <source>
        <dbReference type="ARBA" id="ARBA00012252"/>
    </source>
</evidence>
<comment type="subcellular location">
    <subcellularLocation>
        <location evidence="1">Cytoplasm</location>
        <location evidence="1">Cytoskeleton</location>
        <location evidence="1">Microtubule organizing center</location>
        <location evidence="1">Centrosome</location>
        <location evidence="1">Centriole</location>
    </subcellularLocation>
    <subcellularLocation>
        <location evidence="2">Golgi apparatus</location>
    </subcellularLocation>
</comment>
<comment type="similarity">
    <text evidence="4">In the N-terminal section; belongs to the formiminotransferase family.</text>
</comment>
<keyword evidence="9" id="KW-0963">Cytoplasm</keyword>
<evidence type="ECO:0000259" key="20">
    <source>
        <dbReference type="SMART" id="SM01221"/>
    </source>
</evidence>
<proteinExistence type="inferred from homology"/>
<dbReference type="NCBIfam" id="TIGR02024">
    <property type="entry name" value="FtcD"/>
    <property type="match status" value="1"/>
</dbReference>
<evidence type="ECO:0000256" key="13">
    <source>
        <dbReference type="ARBA" id="ARBA00023034"/>
    </source>
</evidence>
<dbReference type="EC" id="2.1.2.5" evidence="6"/>
<dbReference type="InterPro" id="IPR036178">
    <property type="entry name" value="Formintransfe-cycloase-like_sf"/>
</dbReference>
<dbReference type="SUPFAM" id="SSF55116">
    <property type="entry name" value="Formiminotransferase domain of formiminotransferase-cyclodeaminase"/>
    <property type="match status" value="2"/>
</dbReference>
<dbReference type="Pfam" id="PF04961">
    <property type="entry name" value="FTCD_C"/>
    <property type="match status" value="1"/>
</dbReference>
<dbReference type="AlphaFoldDB" id="A0A938BS97"/>
<dbReference type="EC" id="4.3.1.4" evidence="7"/>
<evidence type="ECO:0000259" key="21">
    <source>
        <dbReference type="SMART" id="SM01222"/>
    </source>
</evidence>
<evidence type="ECO:0000256" key="16">
    <source>
        <dbReference type="ARBA" id="ARBA00023268"/>
    </source>
</evidence>
<dbReference type="GO" id="GO:0006547">
    <property type="term" value="P:L-histidine metabolic process"/>
    <property type="evidence" value="ECO:0007669"/>
    <property type="project" value="UniProtKB-KW"/>
</dbReference>
<comment type="pathway">
    <text evidence="3">Amino-acid degradation; L-histidine degradation into L-glutamate; L-glutamate from N-formimidoyl-L-glutamate (transferase route): step 1/1.</text>
</comment>
<dbReference type="InterPro" id="IPR022384">
    <property type="entry name" value="FormiminoTrfase_cat_dom_sf"/>
</dbReference>
<dbReference type="GO" id="GO:0005814">
    <property type="term" value="C:centriole"/>
    <property type="evidence" value="ECO:0007669"/>
    <property type="project" value="UniProtKB-SubCell"/>
</dbReference>
<dbReference type="Pfam" id="PF07837">
    <property type="entry name" value="FTCD_N"/>
    <property type="match status" value="1"/>
</dbReference>
<sequence>MRKIVECVPNFSEGRRPEVIEKIVNVIKSVNGVSMLDQEMDSDHNRAVISFVGEPESVLDAAFKAVKAAAELIDLNQHQGEHPRMGATDVVPFVPISGATVEECIEMAKRLAKRIADELLIPTYLYELAATRPDRVDLAQIRRGEFEGLREAIRTDPDRAPDFGRPELHSTAGATVVGVRAPLVAYNVNLATTDLKVAERVAKAIRFRDGGFRYAKALGFEVKEKGCVQVSINMTDYTKTPLYRVFETVKREAARWGVNVIESEIVGLVPQGALNASARYFLQLNGFKKDQILENRLVPAKGLPDFLNDLASSAPTPGGGSAAALNGAVGVALMTMVANLTAGKKGYEEFSDELSAVRDRLLPLRERFVTLIDEDAESFKKVMSAYRLPKMTEAEKQERAKAVSEALKVAAEIPFKTMKLALDVLKQCRPIVEYGNKNSITDAGVGTMNLDSCFRGARLNVLTNLSGIKDEAWVAAKRETMDEMASEMDALVKEYGNTVAKRMGD</sequence>
<evidence type="ECO:0000256" key="4">
    <source>
        <dbReference type="ARBA" id="ARBA00008297"/>
    </source>
</evidence>
<evidence type="ECO:0000256" key="5">
    <source>
        <dbReference type="ARBA" id="ARBA00010825"/>
    </source>
</evidence>
<name>A0A938BS97_UNCW3</name>
<dbReference type="Gene3D" id="3.30.70.670">
    <property type="entry name" value="Formiminotransferase, C-terminal subdomain"/>
    <property type="match status" value="1"/>
</dbReference>
<comment type="similarity">
    <text evidence="5">In the C-terminal section; belongs to the cyclodeaminase/cyclohydrolase family.</text>
</comment>
<comment type="function">
    <text evidence="17">Folate-dependent enzyme, that displays both transferase and deaminase activity. Serves to channel one-carbon units from formiminoglutamate to the folate pool.</text>
</comment>
<keyword evidence="11" id="KW-0369">Histidine metabolism</keyword>
<dbReference type="PANTHER" id="PTHR12234:SF8">
    <property type="entry name" value="FORMIMINOTRANSFERASE-CYCLODEAMINASE"/>
    <property type="match status" value="1"/>
</dbReference>
<dbReference type="Gene3D" id="1.20.120.680">
    <property type="entry name" value="Formiminotetrahydrofolate cyclodeaminase monomer, up-and-down helical bundle"/>
    <property type="match status" value="1"/>
</dbReference>
<dbReference type="Gene3D" id="3.30.990.10">
    <property type="entry name" value="Formiminotransferase, N-terminal subdomain"/>
    <property type="match status" value="1"/>
</dbReference>
<dbReference type="InterPro" id="IPR013802">
    <property type="entry name" value="Formiminotransferase_C"/>
</dbReference>
<gene>
    <name evidence="22" type="primary">ftcD</name>
    <name evidence="22" type="ORF">FJY68_11235</name>
</gene>
<dbReference type="SUPFAM" id="SSF101262">
    <property type="entry name" value="Methenyltetrahydrofolate cyclohydrolase-like"/>
    <property type="match status" value="1"/>
</dbReference>
<evidence type="ECO:0000256" key="12">
    <source>
        <dbReference type="ARBA" id="ARBA00022954"/>
    </source>
</evidence>
<dbReference type="Proteomes" id="UP000779900">
    <property type="component" value="Unassembled WGS sequence"/>
</dbReference>
<keyword evidence="15" id="KW-0456">Lyase</keyword>
<feature type="domain" description="Formiminotransferase N-terminal subdomain" evidence="21">
    <location>
        <begin position="3"/>
        <end position="181"/>
    </location>
</feature>
<keyword evidence="16" id="KW-0511">Multifunctional enzyme</keyword>
<accession>A0A938BS97</accession>
<keyword evidence="13" id="KW-0333">Golgi apparatus</keyword>
<protein>
    <recommendedName>
        <fullName evidence="8">Formimidoyltransferase-cyclodeaminase</fullName>
        <ecNumber evidence="6">2.1.2.5</ecNumber>
        <ecNumber evidence="7">4.3.1.4</ecNumber>
    </recommendedName>
    <alternativeName>
        <fullName evidence="19">Formiminotransferase-cyclodeaminase</fullName>
    </alternativeName>
</protein>
<dbReference type="InterPro" id="IPR051623">
    <property type="entry name" value="FTCD"/>
</dbReference>
<dbReference type="SMART" id="SM01222">
    <property type="entry name" value="FTCD_N"/>
    <property type="match status" value="1"/>
</dbReference>